<dbReference type="GO" id="GO:0005976">
    <property type="term" value="P:polysaccharide metabolic process"/>
    <property type="evidence" value="ECO:0007669"/>
    <property type="project" value="TreeGrafter"/>
</dbReference>
<dbReference type="InterPro" id="IPR039069">
    <property type="entry name" value="CE7"/>
</dbReference>
<evidence type="ECO:0000313" key="5">
    <source>
        <dbReference type="Proteomes" id="UP000185663"/>
    </source>
</evidence>
<evidence type="ECO:0000256" key="2">
    <source>
        <dbReference type="PIRSR" id="PIRSR639069-2"/>
    </source>
</evidence>
<sequence>MPFLDLPLADLESYVADTREPDDLDAFWRRTLADSRAAGGAVQVSPVETGLTAVTVDDVIFPGFAGDPVRAWLTRPAGATGALPVIVELVGYGGGRGMPHEHTLWATAGFAHLVMDTRGQGSAWGNGGATPDPHGSGPATPGYLTRGLESPEQHYYRRVVTDGVRAVDAVAQIEGLDASRVVVKGISQGGGLALGVAGLARGLCGVLADVPFLAAFERAVAITDERPYGELRQWLSVHRDGAAQALATLAYVDAANLGTRADAPALMSVALMDPVCPPSTVYTAYNRYAGPKEIDVYPYNGHEGGQQHRFPRQLAAVRRWVGPDQHAR</sequence>
<feature type="active site" description="Charge relay system" evidence="1">
    <location>
        <position position="273"/>
    </location>
</feature>
<reference evidence="4 5" key="1">
    <citation type="submission" date="2016-10" db="EMBL/GenBank/DDBJ databases">
        <authorList>
            <person name="de Groot N.N."/>
        </authorList>
    </citation>
    <scope>NUCLEOTIDE SEQUENCE [LARGE SCALE GENOMIC DNA]</scope>
    <source>
        <strain evidence="4 5">DSM 22126</strain>
    </source>
</reference>
<dbReference type="OrthoDB" id="9770528at2"/>
<dbReference type="Gene3D" id="3.40.50.1820">
    <property type="entry name" value="alpha/beta hydrolase"/>
    <property type="match status" value="1"/>
</dbReference>
<dbReference type="InterPro" id="IPR008391">
    <property type="entry name" value="AXE1_dom"/>
</dbReference>
<proteinExistence type="predicted"/>
<feature type="domain" description="Acetyl xylan esterase" evidence="3">
    <location>
        <begin position="1"/>
        <end position="309"/>
    </location>
</feature>
<evidence type="ECO:0000313" key="4">
    <source>
        <dbReference type="EMBL" id="SDR87841.1"/>
    </source>
</evidence>
<keyword evidence="5" id="KW-1185">Reference proteome</keyword>
<evidence type="ECO:0000256" key="1">
    <source>
        <dbReference type="PIRSR" id="PIRSR639069-1"/>
    </source>
</evidence>
<accession>A0A1H1MM04</accession>
<dbReference type="EMBL" id="LT629776">
    <property type="protein sequence ID" value="SDR87841.1"/>
    <property type="molecule type" value="Genomic_DNA"/>
</dbReference>
<dbReference type="InterPro" id="IPR029058">
    <property type="entry name" value="AB_hydrolase_fold"/>
</dbReference>
<dbReference type="PANTHER" id="PTHR40111:SF1">
    <property type="entry name" value="CEPHALOSPORIN-C DEACETYLASE"/>
    <property type="match status" value="1"/>
</dbReference>
<dbReference type="GO" id="GO:0052689">
    <property type="term" value="F:carboxylic ester hydrolase activity"/>
    <property type="evidence" value="ECO:0007669"/>
    <property type="project" value="TreeGrafter"/>
</dbReference>
<dbReference type="eggNOG" id="COG3458">
    <property type="taxonomic scope" value="Bacteria"/>
</dbReference>
<feature type="active site" description="Nucleophile" evidence="1">
    <location>
        <position position="187"/>
    </location>
</feature>
<dbReference type="Proteomes" id="UP000185663">
    <property type="component" value="Chromosome I"/>
</dbReference>
<dbReference type="Pfam" id="PF05448">
    <property type="entry name" value="AXE1"/>
    <property type="match status" value="1"/>
</dbReference>
<protein>
    <submittedName>
        <fullName evidence="4">Cephalosporin-C deacetylase</fullName>
    </submittedName>
</protein>
<dbReference type="AlphaFoldDB" id="A0A1H1MM04"/>
<dbReference type="PANTHER" id="PTHR40111">
    <property type="entry name" value="CEPHALOSPORIN-C DEACETYLASE"/>
    <property type="match status" value="1"/>
</dbReference>
<feature type="active site" description="Charge relay system" evidence="1">
    <location>
        <position position="302"/>
    </location>
</feature>
<organism evidence="4 5">
    <name type="scientific">Paraoerskovia marina</name>
    <dbReference type="NCBI Taxonomy" id="545619"/>
    <lineage>
        <taxon>Bacteria</taxon>
        <taxon>Bacillati</taxon>
        <taxon>Actinomycetota</taxon>
        <taxon>Actinomycetes</taxon>
        <taxon>Micrococcales</taxon>
        <taxon>Cellulomonadaceae</taxon>
        <taxon>Paraoerskovia</taxon>
    </lineage>
</organism>
<name>A0A1H1MM04_9CELL</name>
<dbReference type="SUPFAM" id="SSF53474">
    <property type="entry name" value="alpha/beta-Hydrolases"/>
    <property type="match status" value="1"/>
</dbReference>
<feature type="binding site" evidence="2">
    <location>
        <position position="92"/>
    </location>
    <ligand>
        <name>substrate</name>
    </ligand>
</feature>
<gene>
    <name evidence="4" type="ORF">SAMN04489860_0281</name>
</gene>
<dbReference type="RefSeq" id="WP_083371303.1">
    <property type="nucleotide sequence ID" value="NZ_LT629776.1"/>
</dbReference>
<dbReference type="STRING" id="545619.SAMN04489860_0281"/>
<evidence type="ECO:0000259" key="3">
    <source>
        <dbReference type="Pfam" id="PF05448"/>
    </source>
</evidence>